<dbReference type="Proteomes" id="UP001157961">
    <property type="component" value="Unassembled WGS sequence"/>
</dbReference>
<sequence>MNANTETGLEKLKATLELATTDAQQWDVACDIVVDLFGATGALLPPSNPHFRGVWVSGTQNMKAALAEYVSDRWNLRDPREGLTQMMFDHGYATDDQIFPDREARAKIPFYRDFLRPLNFGNVCLIRILTPNGYWPMTLHFGNDHPPLTEHDIELIKVIQTMFEEAAKRAAEIAHQRIYDFAQFFRGTESEVLIFDADGKQCFNVDATGRTQPTRKLSSLLPKEIGETLANEFKDVLTSDPGMSLSKAYQFQEDMQLINVLVIQIPPTLRHFFMQFKACAIRTQCSATLAIKQRELRETYDLSQKEISTVALLAEGKTPDMIANLLSLKPASVRQRLKLVYQKTQVRSQIELVALYGRL</sequence>
<comment type="caution">
    <text evidence="2">The sequence shown here is derived from an EMBL/GenBank/DDBJ whole genome shotgun (WGS) entry which is preliminary data.</text>
</comment>
<dbReference type="InterPro" id="IPR016032">
    <property type="entry name" value="Sig_transdc_resp-reg_C-effctor"/>
</dbReference>
<dbReference type="EMBL" id="FXTY01000002">
    <property type="protein sequence ID" value="SMP13804.1"/>
    <property type="molecule type" value="Genomic_DNA"/>
</dbReference>
<dbReference type="GO" id="GO:0003677">
    <property type="term" value="F:DNA binding"/>
    <property type="evidence" value="ECO:0007669"/>
    <property type="project" value="UniProtKB-KW"/>
</dbReference>
<dbReference type="InterPro" id="IPR000792">
    <property type="entry name" value="Tscrpt_reg_LuxR_C"/>
</dbReference>
<name>A0ABY1NN13_9RHOB</name>
<dbReference type="RefSeq" id="WP_283425312.1">
    <property type="nucleotide sequence ID" value="NZ_FXTY01000002.1"/>
</dbReference>
<dbReference type="InterPro" id="IPR036388">
    <property type="entry name" value="WH-like_DNA-bd_sf"/>
</dbReference>
<keyword evidence="3" id="KW-1185">Reference proteome</keyword>
<feature type="domain" description="HTH luxR-type" evidence="1">
    <location>
        <begin position="299"/>
        <end position="356"/>
    </location>
</feature>
<evidence type="ECO:0000259" key="1">
    <source>
        <dbReference type="SMART" id="SM00421"/>
    </source>
</evidence>
<gene>
    <name evidence="2" type="ORF">SAMN06265373_102587</name>
</gene>
<accession>A0ABY1NN13</accession>
<dbReference type="Gene3D" id="1.10.10.10">
    <property type="entry name" value="Winged helix-like DNA-binding domain superfamily/Winged helix DNA-binding domain"/>
    <property type="match status" value="1"/>
</dbReference>
<evidence type="ECO:0000313" key="2">
    <source>
        <dbReference type="EMBL" id="SMP13804.1"/>
    </source>
</evidence>
<dbReference type="SMART" id="SM00421">
    <property type="entry name" value="HTH_LUXR"/>
    <property type="match status" value="1"/>
</dbReference>
<reference evidence="2 3" key="1">
    <citation type="submission" date="2017-05" db="EMBL/GenBank/DDBJ databases">
        <authorList>
            <person name="Varghese N."/>
            <person name="Submissions S."/>
        </authorList>
    </citation>
    <scope>NUCLEOTIDE SEQUENCE [LARGE SCALE GENOMIC DNA]</scope>
    <source>
        <strain evidence="2 3">DSM 29734</strain>
    </source>
</reference>
<keyword evidence="2" id="KW-0238">DNA-binding</keyword>
<proteinExistence type="predicted"/>
<evidence type="ECO:0000313" key="3">
    <source>
        <dbReference type="Proteomes" id="UP001157961"/>
    </source>
</evidence>
<organism evidence="2 3">
    <name type="scientific">Shimia sagamensis</name>
    <dbReference type="NCBI Taxonomy" id="1566352"/>
    <lineage>
        <taxon>Bacteria</taxon>
        <taxon>Pseudomonadati</taxon>
        <taxon>Pseudomonadota</taxon>
        <taxon>Alphaproteobacteria</taxon>
        <taxon>Rhodobacterales</taxon>
        <taxon>Roseobacteraceae</taxon>
    </lineage>
</organism>
<dbReference type="SUPFAM" id="SSF46894">
    <property type="entry name" value="C-terminal effector domain of the bipartite response regulators"/>
    <property type="match status" value="1"/>
</dbReference>
<protein>
    <submittedName>
        <fullName evidence="2">DNA-binding transcriptional regulator, CsgD family</fullName>
    </submittedName>
</protein>